<dbReference type="InterPro" id="IPR022770">
    <property type="entry name" value="IucA/IucC-like_C"/>
</dbReference>
<keyword evidence="5" id="KW-1185">Reference proteome</keyword>
<organism evidence="4 5">
    <name type="scientific">Kitasatospora aburaviensis</name>
    <dbReference type="NCBI Taxonomy" id="67265"/>
    <lineage>
        <taxon>Bacteria</taxon>
        <taxon>Bacillati</taxon>
        <taxon>Actinomycetota</taxon>
        <taxon>Actinomycetes</taxon>
        <taxon>Kitasatosporales</taxon>
        <taxon>Streptomycetaceae</taxon>
        <taxon>Kitasatospora</taxon>
    </lineage>
</organism>
<feature type="domain" description="Aerobactin siderophore biosynthesis IucA/IucC-like C-terminal" evidence="2">
    <location>
        <begin position="82"/>
        <end position="205"/>
    </location>
</feature>
<comment type="caution">
    <text evidence="4">The sequence shown here is derived from an EMBL/GenBank/DDBJ whole genome shotgun (WGS) entry which is preliminary data.</text>
</comment>
<dbReference type="InterPro" id="IPR024726">
    <property type="entry name" value="FhuF_C"/>
</dbReference>
<evidence type="ECO:0000256" key="1">
    <source>
        <dbReference type="SAM" id="MobiDB-lite"/>
    </source>
</evidence>
<evidence type="ECO:0000313" key="4">
    <source>
        <dbReference type="EMBL" id="MFC5887544.1"/>
    </source>
</evidence>
<dbReference type="Pfam" id="PF06276">
    <property type="entry name" value="FhuF"/>
    <property type="match status" value="1"/>
</dbReference>
<evidence type="ECO:0000313" key="5">
    <source>
        <dbReference type="Proteomes" id="UP001596067"/>
    </source>
</evidence>
<name>A0ABW1F3G5_9ACTN</name>
<sequence>MPDYRRLAVAGPYFALDTATAPTDTPPPGYRPLRELYATGSDSLLAARVREVARRLGTAEPRVAASILHLGLAARFCSVGLGAAVLLGTVPELDPDRAHVRIPEQGPIELWTPQRPQPAGEDASPGEAGPDRLPELADRLHRVLVQGQLAPLAVAVRAAVPLSERLLDGNAASALAGTLRMLRPHAAPGRAEALVAHLLERPPLAGTGTLHAGGFRRSSCCLYYRVGPAAGVCGDCCFTRPPRRS</sequence>
<protein>
    <submittedName>
        <fullName evidence="4">(2Fe-2S)-binding protein</fullName>
    </submittedName>
</protein>
<evidence type="ECO:0000259" key="3">
    <source>
        <dbReference type="Pfam" id="PF11575"/>
    </source>
</evidence>
<dbReference type="RefSeq" id="WP_313766727.1">
    <property type="nucleotide sequence ID" value="NZ_BAAAVH010000014.1"/>
</dbReference>
<accession>A0ABW1F3G5</accession>
<dbReference type="EMBL" id="JBHSOD010000028">
    <property type="protein sequence ID" value="MFC5887544.1"/>
    <property type="molecule type" value="Genomic_DNA"/>
</dbReference>
<dbReference type="Proteomes" id="UP001596067">
    <property type="component" value="Unassembled WGS sequence"/>
</dbReference>
<feature type="domain" description="Ferric siderophore reductase C-terminal" evidence="3">
    <location>
        <begin position="217"/>
        <end position="237"/>
    </location>
</feature>
<evidence type="ECO:0000259" key="2">
    <source>
        <dbReference type="Pfam" id="PF06276"/>
    </source>
</evidence>
<dbReference type="Pfam" id="PF11575">
    <property type="entry name" value="FhuF_C"/>
    <property type="match status" value="1"/>
</dbReference>
<reference evidence="5" key="1">
    <citation type="journal article" date="2019" name="Int. J. Syst. Evol. Microbiol.">
        <title>The Global Catalogue of Microorganisms (GCM) 10K type strain sequencing project: providing services to taxonomists for standard genome sequencing and annotation.</title>
        <authorList>
            <consortium name="The Broad Institute Genomics Platform"/>
            <consortium name="The Broad Institute Genome Sequencing Center for Infectious Disease"/>
            <person name="Wu L."/>
            <person name="Ma J."/>
        </authorList>
    </citation>
    <scope>NUCLEOTIDE SEQUENCE [LARGE SCALE GENOMIC DNA]</scope>
    <source>
        <strain evidence="5">CGMCC 4.1469</strain>
    </source>
</reference>
<feature type="region of interest" description="Disordered" evidence="1">
    <location>
        <begin position="109"/>
        <end position="132"/>
    </location>
</feature>
<gene>
    <name evidence="4" type="ORF">ACFP0N_21480</name>
</gene>
<proteinExistence type="predicted"/>